<dbReference type="PROSITE" id="PS50157">
    <property type="entry name" value="ZINC_FINGER_C2H2_2"/>
    <property type="match status" value="1"/>
</dbReference>
<keyword evidence="4" id="KW-1185">Reference proteome</keyword>
<evidence type="ECO:0000256" key="1">
    <source>
        <dbReference type="PROSITE-ProRule" id="PRU00042"/>
    </source>
</evidence>
<dbReference type="GO" id="GO:0008270">
    <property type="term" value="F:zinc ion binding"/>
    <property type="evidence" value="ECO:0007669"/>
    <property type="project" value="UniProtKB-KW"/>
</dbReference>
<dbReference type="InterPro" id="IPR036236">
    <property type="entry name" value="Znf_C2H2_sf"/>
</dbReference>
<dbReference type="GeneID" id="115889843"/>
<feature type="domain" description="C2H2-type" evidence="3">
    <location>
        <begin position="102"/>
        <end position="129"/>
    </location>
</feature>
<dbReference type="InterPro" id="IPR013087">
    <property type="entry name" value="Znf_C2H2_type"/>
</dbReference>
<evidence type="ECO:0000259" key="3">
    <source>
        <dbReference type="PROSITE" id="PS50157"/>
    </source>
</evidence>
<organism evidence="4 5">
    <name type="scientific">Sitophilus oryzae</name>
    <name type="common">Rice weevil</name>
    <name type="synonym">Curculio oryzae</name>
    <dbReference type="NCBI Taxonomy" id="7048"/>
    <lineage>
        <taxon>Eukaryota</taxon>
        <taxon>Metazoa</taxon>
        <taxon>Ecdysozoa</taxon>
        <taxon>Arthropoda</taxon>
        <taxon>Hexapoda</taxon>
        <taxon>Insecta</taxon>
        <taxon>Pterygota</taxon>
        <taxon>Neoptera</taxon>
        <taxon>Endopterygota</taxon>
        <taxon>Coleoptera</taxon>
        <taxon>Polyphaga</taxon>
        <taxon>Cucujiformia</taxon>
        <taxon>Curculionidae</taxon>
        <taxon>Dryophthorinae</taxon>
        <taxon>Sitophilus</taxon>
    </lineage>
</organism>
<dbReference type="AlphaFoldDB" id="A0A6J2YR92"/>
<dbReference type="KEGG" id="soy:115889843"/>
<sequence>MRKTNKAALRNQLQKLIYQIVNKVPELDPIFEKQAQDLRLPKTFSQWPPNITLPMMLMRENLQQSIFQSISAVQAPQSPYFDLSKLPKPKAFKIPVDSNGSHVCPDCGRIYKLKSSLRNHQKWECGKEPQFKCPFCSYRAKQKMHMLRHTERMHKGMDFSAIKKEMGADDEGHVGLETSDNDEAKDLSLKGAASGGGEGKFGTEEGGSGFETHSGASK</sequence>
<dbReference type="Pfam" id="PF00096">
    <property type="entry name" value="zf-C2H2"/>
    <property type="match status" value="1"/>
</dbReference>
<reference evidence="5" key="1">
    <citation type="submission" date="2025-08" db="UniProtKB">
        <authorList>
            <consortium name="RefSeq"/>
        </authorList>
    </citation>
    <scope>IDENTIFICATION</scope>
    <source>
        <tissue evidence="5">Gonads</tissue>
    </source>
</reference>
<dbReference type="SMART" id="SM00355">
    <property type="entry name" value="ZnF_C2H2"/>
    <property type="match status" value="2"/>
</dbReference>
<proteinExistence type="predicted"/>
<keyword evidence="1" id="KW-0863">Zinc-finger</keyword>
<name>A0A6J2YR92_SITOR</name>
<dbReference type="Gene3D" id="3.30.160.60">
    <property type="entry name" value="Classic Zinc Finger"/>
    <property type="match status" value="1"/>
</dbReference>
<evidence type="ECO:0000313" key="4">
    <source>
        <dbReference type="Proteomes" id="UP000504635"/>
    </source>
</evidence>
<evidence type="ECO:0000256" key="2">
    <source>
        <dbReference type="SAM" id="MobiDB-lite"/>
    </source>
</evidence>
<keyword evidence="1" id="KW-0479">Metal-binding</keyword>
<dbReference type="OrthoDB" id="10004641at2759"/>
<feature type="compositionally biased region" description="Gly residues" evidence="2">
    <location>
        <begin position="193"/>
        <end position="209"/>
    </location>
</feature>
<dbReference type="Proteomes" id="UP000504635">
    <property type="component" value="Unplaced"/>
</dbReference>
<keyword evidence="1" id="KW-0862">Zinc</keyword>
<accession>A0A6J2YR92</accession>
<protein>
    <submittedName>
        <fullName evidence="5">Zinc finger protein 449-like</fullName>
    </submittedName>
</protein>
<evidence type="ECO:0000313" key="5">
    <source>
        <dbReference type="RefSeq" id="XP_030765781.1"/>
    </source>
</evidence>
<gene>
    <name evidence="5" type="primary">LOC115889843</name>
</gene>
<dbReference type="InParanoid" id="A0A6J2YR92"/>
<dbReference type="RefSeq" id="XP_030765781.1">
    <property type="nucleotide sequence ID" value="XM_030909921.1"/>
</dbReference>
<feature type="region of interest" description="Disordered" evidence="2">
    <location>
        <begin position="171"/>
        <end position="218"/>
    </location>
</feature>
<dbReference type="SUPFAM" id="SSF57667">
    <property type="entry name" value="beta-beta-alpha zinc fingers"/>
    <property type="match status" value="1"/>
</dbReference>